<dbReference type="HOGENOM" id="CLU_3296647_0_0_7"/>
<reference evidence="1 2" key="1">
    <citation type="journal article" date="2013" name="Sci. Rep.">
        <title>Extraordinary expansion of a Sorangium cellulosum genome from an alkaline milieu.</title>
        <authorList>
            <person name="Han K."/>
            <person name="Li Z.F."/>
            <person name="Peng R."/>
            <person name="Zhu L.P."/>
            <person name="Zhou T."/>
            <person name="Wang L.G."/>
            <person name="Li S.G."/>
            <person name="Zhang X.B."/>
            <person name="Hu W."/>
            <person name="Wu Z.H."/>
            <person name="Qin N."/>
            <person name="Li Y.Z."/>
        </authorList>
    </citation>
    <scope>NUCLEOTIDE SEQUENCE [LARGE SCALE GENOMIC DNA]</scope>
    <source>
        <strain evidence="1 2">So0157-2</strain>
    </source>
</reference>
<dbReference type="Proteomes" id="UP000014803">
    <property type="component" value="Chromosome"/>
</dbReference>
<protein>
    <submittedName>
        <fullName evidence="1">Uncharacterized protein</fullName>
    </submittedName>
</protein>
<evidence type="ECO:0000313" key="2">
    <source>
        <dbReference type="Proteomes" id="UP000014803"/>
    </source>
</evidence>
<dbReference type="KEGG" id="scu:SCE1572_32950"/>
<proteinExistence type="predicted"/>
<gene>
    <name evidence="1" type="ORF">SCE1572_32950</name>
</gene>
<dbReference type="AlphaFoldDB" id="S4Y7L7"/>
<dbReference type="PATRIC" id="fig|1254432.3.peg.7470"/>
<dbReference type="EMBL" id="CP003969">
    <property type="protein sequence ID" value="AGP38878.1"/>
    <property type="molecule type" value="Genomic_DNA"/>
</dbReference>
<dbReference type="RefSeq" id="WP_020738494.1">
    <property type="nucleotide sequence ID" value="NC_021658.1"/>
</dbReference>
<evidence type="ECO:0000313" key="1">
    <source>
        <dbReference type="EMBL" id="AGP38878.1"/>
    </source>
</evidence>
<sequence length="40" mass="4404">MLTHMGSNTHFHVVLPERSLMGHVDRVTLARGARVLVPAP</sequence>
<name>S4Y7L7_SORCE</name>
<dbReference type="STRING" id="1254432.SCE1572_32950"/>
<organism evidence="1 2">
    <name type="scientific">Sorangium cellulosum So0157-2</name>
    <dbReference type="NCBI Taxonomy" id="1254432"/>
    <lineage>
        <taxon>Bacteria</taxon>
        <taxon>Pseudomonadati</taxon>
        <taxon>Myxococcota</taxon>
        <taxon>Polyangia</taxon>
        <taxon>Polyangiales</taxon>
        <taxon>Polyangiaceae</taxon>
        <taxon>Sorangium</taxon>
    </lineage>
</organism>
<accession>S4Y7L7</accession>